<dbReference type="Proteomes" id="UP000185511">
    <property type="component" value="Chromosome"/>
</dbReference>
<keyword evidence="3" id="KW-1185">Reference proteome</keyword>
<feature type="compositionally biased region" description="Basic and acidic residues" evidence="1">
    <location>
        <begin position="36"/>
        <end position="51"/>
    </location>
</feature>
<dbReference type="EMBL" id="CP016076">
    <property type="protein sequence ID" value="APU15798.1"/>
    <property type="molecule type" value="Genomic_DNA"/>
</dbReference>
<evidence type="ECO:0000256" key="1">
    <source>
        <dbReference type="SAM" id="MobiDB-lite"/>
    </source>
</evidence>
<dbReference type="KEGG" id="acad:UA74_18850"/>
<reference evidence="3" key="1">
    <citation type="submission" date="2016-06" db="EMBL/GenBank/DDBJ databases">
        <title>Complete genome sequence of Actinoalloteichus fjordicus DSM 46855 (=ADI127-17), type strain of the new species Actinoalloteichus fjordicus.</title>
        <authorList>
            <person name="Ruckert C."/>
            <person name="Nouioui I."/>
            <person name="Willmese J."/>
            <person name="van Wezel G."/>
            <person name="Klenk H.-P."/>
            <person name="Kalinowski J."/>
            <person name="Zotchev S.B."/>
        </authorList>
    </citation>
    <scope>NUCLEOTIDE SEQUENCE [LARGE SCALE GENOMIC DNA]</scope>
    <source>
        <strain evidence="3">ADI127-7</strain>
    </source>
</reference>
<proteinExistence type="predicted"/>
<dbReference type="RefSeq" id="WP_075741461.1">
    <property type="nucleotide sequence ID" value="NZ_CP016076.1"/>
</dbReference>
<organism evidence="2 3">
    <name type="scientific">Actinoalloteichus fjordicus</name>
    <dbReference type="NCBI Taxonomy" id="1612552"/>
    <lineage>
        <taxon>Bacteria</taxon>
        <taxon>Bacillati</taxon>
        <taxon>Actinomycetota</taxon>
        <taxon>Actinomycetes</taxon>
        <taxon>Pseudonocardiales</taxon>
        <taxon>Pseudonocardiaceae</taxon>
        <taxon>Actinoalloteichus</taxon>
    </lineage>
</organism>
<accession>A0AAC9LD66</accession>
<dbReference type="InterPro" id="IPR046210">
    <property type="entry name" value="DUF6243"/>
</dbReference>
<feature type="region of interest" description="Disordered" evidence="1">
    <location>
        <begin position="1"/>
        <end position="66"/>
    </location>
</feature>
<name>A0AAC9LD66_9PSEU</name>
<dbReference type="Pfam" id="PF19756">
    <property type="entry name" value="DUF6243"/>
    <property type="match status" value="1"/>
</dbReference>
<evidence type="ECO:0000313" key="2">
    <source>
        <dbReference type="EMBL" id="APU15798.1"/>
    </source>
</evidence>
<gene>
    <name evidence="2" type="ORF">UA74_18850</name>
</gene>
<dbReference type="AlphaFoldDB" id="A0AAC9LD66"/>
<sequence length="66" mass="7164">MARKRNGLLGVGGQRTKSPRTAHHPDGIGVGPSQDAVDRKQEILAKMRRLSEQPAESETDKAADKD</sequence>
<protein>
    <submittedName>
        <fullName evidence="2">Uncharacterized protein</fullName>
    </submittedName>
</protein>
<evidence type="ECO:0000313" key="3">
    <source>
        <dbReference type="Proteomes" id="UP000185511"/>
    </source>
</evidence>